<proteinExistence type="predicted"/>
<dbReference type="EMBL" id="JACEFO010000543">
    <property type="protein sequence ID" value="KAF8765882.1"/>
    <property type="molecule type" value="Genomic_DNA"/>
</dbReference>
<keyword evidence="3" id="KW-1185">Reference proteome</keyword>
<dbReference type="AlphaFoldDB" id="A0A835FM43"/>
<organism evidence="2 3">
    <name type="scientific">Digitaria exilis</name>
    <dbReference type="NCBI Taxonomy" id="1010633"/>
    <lineage>
        <taxon>Eukaryota</taxon>
        <taxon>Viridiplantae</taxon>
        <taxon>Streptophyta</taxon>
        <taxon>Embryophyta</taxon>
        <taxon>Tracheophyta</taxon>
        <taxon>Spermatophyta</taxon>
        <taxon>Magnoliopsida</taxon>
        <taxon>Liliopsida</taxon>
        <taxon>Poales</taxon>
        <taxon>Poaceae</taxon>
        <taxon>PACMAD clade</taxon>
        <taxon>Panicoideae</taxon>
        <taxon>Panicodae</taxon>
        <taxon>Paniceae</taxon>
        <taxon>Anthephorinae</taxon>
        <taxon>Digitaria</taxon>
    </lineage>
</organism>
<accession>A0A835FM43</accession>
<name>A0A835FM43_9POAL</name>
<evidence type="ECO:0000313" key="3">
    <source>
        <dbReference type="Proteomes" id="UP000636709"/>
    </source>
</evidence>
<dbReference type="EMBL" id="JACEFO010002211">
    <property type="protein sequence ID" value="KAF8672942.1"/>
    <property type="molecule type" value="Genomic_DNA"/>
</dbReference>
<evidence type="ECO:0000313" key="2">
    <source>
        <dbReference type="EMBL" id="KAF8765882.1"/>
    </source>
</evidence>
<evidence type="ECO:0000313" key="1">
    <source>
        <dbReference type="EMBL" id="KAF8672942.1"/>
    </source>
</evidence>
<gene>
    <name evidence="2" type="ORF">HU200_008070</name>
    <name evidence="1" type="ORF">HU200_049136</name>
</gene>
<reference evidence="2" key="1">
    <citation type="submission" date="2020-07" db="EMBL/GenBank/DDBJ databases">
        <title>Genome sequence and genetic diversity analysis of an under-domesticated orphan crop, white fonio (Digitaria exilis).</title>
        <authorList>
            <person name="Bennetzen J.L."/>
            <person name="Chen S."/>
            <person name="Ma X."/>
            <person name="Wang X."/>
            <person name="Yssel A.E.J."/>
            <person name="Chaluvadi S.R."/>
            <person name="Johnson M."/>
            <person name="Gangashetty P."/>
            <person name="Hamidou F."/>
            <person name="Sanogo M.D."/>
            <person name="Zwaenepoel A."/>
            <person name="Wallace J."/>
            <person name="Van De Peer Y."/>
            <person name="Van Deynze A."/>
        </authorList>
    </citation>
    <scope>NUCLEOTIDE SEQUENCE</scope>
    <source>
        <tissue evidence="2">Leaves</tissue>
    </source>
</reference>
<protein>
    <submittedName>
        <fullName evidence="2">Uncharacterized protein</fullName>
    </submittedName>
</protein>
<comment type="caution">
    <text evidence="2">The sequence shown here is derived from an EMBL/GenBank/DDBJ whole genome shotgun (WGS) entry which is preliminary data.</text>
</comment>
<dbReference type="Proteomes" id="UP000636709">
    <property type="component" value="Unassembled WGS sequence"/>
</dbReference>
<sequence>MAASSSSLVVQAQRQPVVDSSRFLERVNKQLCSGNSEIQSCARQLVVASATTALPQGCCEALLRAASTNEGNRCACVLGSDAYHLLNIDIDKRCQAPNGGPSRIHDICTGFQPQVGWVCLDC</sequence>